<name>A0A226BY62_9FIRM</name>
<dbReference type="GO" id="GO:0046872">
    <property type="term" value="F:metal ion binding"/>
    <property type="evidence" value="ECO:0007669"/>
    <property type="project" value="UniProtKB-KW"/>
</dbReference>
<dbReference type="Pfam" id="PF01257">
    <property type="entry name" value="2Fe-2S_thioredx"/>
    <property type="match status" value="1"/>
</dbReference>
<keyword evidence="5 7" id="KW-0411">Iron-sulfur</keyword>
<organism evidence="8 9">
    <name type="scientific">Natranaerobius trueperi</name>
    <dbReference type="NCBI Taxonomy" id="759412"/>
    <lineage>
        <taxon>Bacteria</taxon>
        <taxon>Bacillati</taxon>
        <taxon>Bacillota</taxon>
        <taxon>Clostridia</taxon>
        <taxon>Natranaerobiales</taxon>
        <taxon>Natranaerobiaceae</taxon>
        <taxon>Natranaerobius</taxon>
    </lineage>
</organism>
<evidence type="ECO:0000256" key="7">
    <source>
        <dbReference type="PIRSR" id="PIRSR000216-1"/>
    </source>
</evidence>
<comment type="similarity">
    <text evidence="1">Belongs to the complex I 24 kDa subunit family.</text>
</comment>
<dbReference type="OrthoDB" id="9807941at2"/>
<comment type="cofactor">
    <cofactor evidence="6">
        <name>[2Fe-2S] cluster</name>
        <dbReference type="ChEBI" id="CHEBI:190135"/>
    </cofactor>
</comment>
<keyword evidence="2 7" id="KW-0001">2Fe-2S</keyword>
<dbReference type="CDD" id="cd03064">
    <property type="entry name" value="TRX_Fd_NuoE"/>
    <property type="match status" value="1"/>
</dbReference>
<dbReference type="Gene3D" id="3.40.30.10">
    <property type="entry name" value="Glutaredoxin"/>
    <property type="match status" value="1"/>
</dbReference>
<accession>A0A226BY62</accession>
<dbReference type="InterPro" id="IPR042128">
    <property type="entry name" value="NuoE_dom"/>
</dbReference>
<dbReference type="RefSeq" id="WP_089024021.1">
    <property type="nucleotide sequence ID" value="NZ_NIQC01000022.1"/>
</dbReference>
<comment type="cofactor">
    <cofactor evidence="7">
        <name>[2Fe-2S] cluster</name>
        <dbReference type="ChEBI" id="CHEBI:190135"/>
    </cofactor>
    <text evidence="7">Binds 1 [2Fe-2S] cluster.</text>
</comment>
<dbReference type="FunFam" id="3.40.30.10:FF:000015">
    <property type="entry name" value="NADH-quinone oxidoreductase subunit E"/>
    <property type="match status" value="1"/>
</dbReference>
<dbReference type="PIRSF" id="PIRSF000216">
    <property type="entry name" value="NADH_DH_24kDa"/>
    <property type="match status" value="1"/>
</dbReference>
<dbReference type="Gene3D" id="1.10.10.1590">
    <property type="entry name" value="NADH-quinone oxidoreductase subunit E"/>
    <property type="match status" value="1"/>
</dbReference>
<dbReference type="NCBIfam" id="TIGR01958">
    <property type="entry name" value="nuoE_fam"/>
    <property type="match status" value="1"/>
</dbReference>
<comment type="caution">
    <text evidence="8">The sequence shown here is derived from an EMBL/GenBank/DDBJ whole genome shotgun (WGS) entry which is preliminary data.</text>
</comment>
<dbReference type="InterPro" id="IPR036249">
    <property type="entry name" value="Thioredoxin-like_sf"/>
</dbReference>
<evidence type="ECO:0000256" key="2">
    <source>
        <dbReference type="ARBA" id="ARBA00022714"/>
    </source>
</evidence>
<dbReference type="SUPFAM" id="SSF52833">
    <property type="entry name" value="Thioredoxin-like"/>
    <property type="match status" value="1"/>
</dbReference>
<feature type="binding site" evidence="7">
    <location>
        <position position="88"/>
    </location>
    <ligand>
        <name>[2Fe-2S] cluster</name>
        <dbReference type="ChEBI" id="CHEBI:190135"/>
    </ligand>
</feature>
<evidence type="ECO:0000313" key="8">
    <source>
        <dbReference type="EMBL" id="OWZ83274.1"/>
    </source>
</evidence>
<gene>
    <name evidence="8" type="ORF">CDO51_09450</name>
</gene>
<evidence type="ECO:0000256" key="4">
    <source>
        <dbReference type="ARBA" id="ARBA00023004"/>
    </source>
</evidence>
<dbReference type="NCBIfam" id="NF005722">
    <property type="entry name" value="PRK07539.1-2"/>
    <property type="match status" value="1"/>
</dbReference>
<feature type="binding site" evidence="7">
    <location>
        <position position="93"/>
    </location>
    <ligand>
        <name>[2Fe-2S] cluster</name>
        <dbReference type="ChEBI" id="CHEBI:190135"/>
    </ligand>
</feature>
<dbReference type="Proteomes" id="UP000214588">
    <property type="component" value="Unassembled WGS sequence"/>
</dbReference>
<dbReference type="InterPro" id="IPR041921">
    <property type="entry name" value="NuoE_N"/>
</dbReference>
<evidence type="ECO:0000256" key="3">
    <source>
        <dbReference type="ARBA" id="ARBA00022723"/>
    </source>
</evidence>
<keyword evidence="4 7" id="KW-0408">Iron</keyword>
<dbReference type="InterPro" id="IPR002023">
    <property type="entry name" value="NuoE-like"/>
</dbReference>
<evidence type="ECO:0000313" key="9">
    <source>
        <dbReference type="Proteomes" id="UP000214588"/>
    </source>
</evidence>
<feature type="binding site" evidence="7">
    <location>
        <position position="133"/>
    </location>
    <ligand>
        <name>[2Fe-2S] cluster</name>
        <dbReference type="ChEBI" id="CHEBI:190135"/>
    </ligand>
</feature>
<dbReference type="PANTHER" id="PTHR43342:SF1">
    <property type="entry name" value="BIFURCATING [FEFE] HYDROGENASE GAMMA SUBUNIT"/>
    <property type="match status" value="1"/>
</dbReference>
<sequence length="162" mass="18200">MAECKCDHAVKKQEEEQVEEILSEFKDQEGTLISALQKVQDFYGYLPERGMKKVADAFDMPLSKVFGVATFYDQFQLQQRGEWVIRVCTGTACHVRGAAEIIDRLTEELDIQPGETTEDLKFTIAPVACIGSCGLAPVIMVNDNTHGRLTPDQIPEIIEKYK</sequence>
<evidence type="ECO:0000256" key="6">
    <source>
        <dbReference type="ARBA" id="ARBA00034078"/>
    </source>
</evidence>
<dbReference type="EMBL" id="NIQC01000022">
    <property type="protein sequence ID" value="OWZ83274.1"/>
    <property type="molecule type" value="Genomic_DNA"/>
</dbReference>
<keyword evidence="9" id="KW-1185">Reference proteome</keyword>
<protein>
    <submittedName>
        <fullName evidence="8">NADH-quinone oxidoreductase subunit E</fullName>
    </submittedName>
</protein>
<dbReference type="InterPro" id="IPR028431">
    <property type="entry name" value="NADP_DH_HndA-like"/>
</dbReference>
<proteinExistence type="inferred from homology"/>
<reference evidence="8 9" key="1">
    <citation type="submission" date="2017-06" db="EMBL/GenBank/DDBJ databases">
        <title>Draft Genome Sequence of Natranaerobius trueperi halophilic, alkalithermophilic bacteria from soda lakes.</title>
        <authorList>
            <person name="Zhao B."/>
        </authorList>
    </citation>
    <scope>NUCLEOTIDE SEQUENCE [LARGE SCALE GENOMIC DNA]</scope>
    <source>
        <strain evidence="8 9">DSM 18760</strain>
    </source>
</reference>
<dbReference type="FunFam" id="1.10.10.1590:FF:000001">
    <property type="entry name" value="NADH-quinone oxidoreductase subunit E"/>
    <property type="match status" value="1"/>
</dbReference>
<feature type="binding site" evidence="7">
    <location>
        <position position="129"/>
    </location>
    <ligand>
        <name>[2Fe-2S] cluster</name>
        <dbReference type="ChEBI" id="CHEBI:190135"/>
    </ligand>
</feature>
<dbReference type="GO" id="GO:0051537">
    <property type="term" value="F:2 iron, 2 sulfur cluster binding"/>
    <property type="evidence" value="ECO:0007669"/>
    <property type="project" value="UniProtKB-KW"/>
</dbReference>
<dbReference type="PANTHER" id="PTHR43342">
    <property type="entry name" value="NADH-QUINONE OXIDOREDUCTASE, E SUBUNIT"/>
    <property type="match status" value="1"/>
</dbReference>
<dbReference type="GO" id="GO:0016491">
    <property type="term" value="F:oxidoreductase activity"/>
    <property type="evidence" value="ECO:0007669"/>
    <property type="project" value="InterPro"/>
</dbReference>
<dbReference type="AlphaFoldDB" id="A0A226BY62"/>
<evidence type="ECO:0000256" key="5">
    <source>
        <dbReference type="ARBA" id="ARBA00023014"/>
    </source>
</evidence>
<evidence type="ECO:0000256" key="1">
    <source>
        <dbReference type="ARBA" id="ARBA00010643"/>
    </source>
</evidence>
<keyword evidence="3 7" id="KW-0479">Metal-binding</keyword>